<keyword evidence="1" id="KW-1133">Transmembrane helix</keyword>
<feature type="transmembrane region" description="Helical" evidence="1">
    <location>
        <begin position="28"/>
        <end position="50"/>
    </location>
</feature>
<evidence type="ECO:0000313" key="3">
    <source>
        <dbReference type="Proteomes" id="UP000004105"/>
    </source>
</evidence>
<dbReference type="HOGENOM" id="CLU_127540_2_1_4"/>
<dbReference type="STRING" id="267212.GCA_001063965_01249"/>
<dbReference type="Proteomes" id="UP000004105">
    <property type="component" value="Unassembled WGS sequence"/>
</dbReference>
<keyword evidence="1" id="KW-0812">Transmembrane</keyword>
<keyword evidence="1" id="KW-0472">Membrane</keyword>
<protein>
    <submittedName>
        <fullName evidence="2">Uncharacterized protein</fullName>
    </submittedName>
</protein>
<keyword evidence="3" id="KW-1185">Reference proteome</keyword>
<comment type="caution">
    <text evidence="2">The sequence shown here is derived from an EMBL/GenBank/DDBJ whole genome shotgun (WGS) entry which is preliminary data.</text>
</comment>
<dbReference type="OrthoDB" id="2943819at2"/>
<accession>F2B9H5</accession>
<dbReference type="AlphaFoldDB" id="F2B9H5"/>
<name>F2B9H5_9NEIS</name>
<organism evidence="2 3">
    <name type="scientific">Neisseria bacilliformis ATCC BAA-1200</name>
    <dbReference type="NCBI Taxonomy" id="888742"/>
    <lineage>
        <taxon>Bacteria</taxon>
        <taxon>Pseudomonadati</taxon>
        <taxon>Pseudomonadota</taxon>
        <taxon>Betaproteobacteria</taxon>
        <taxon>Neisseriales</taxon>
        <taxon>Neisseriaceae</taxon>
        <taxon>Neisseria</taxon>
    </lineage>
</organism>
<feature type="transmembrane region" description="Helical" evidence="1">
    <location>
        <begin position="62"/>
        <end position="88"/>
    </location>
</feature>
<proteinExistence type="predicted"/>
<reference evidence="2 3" key="1">
    <citation type="submission" date="2011-02" db="EMBL/GenBank/DDBJ databases">
        <authorList>
            <person name="Muzny D."/>
            <person name="Qin X."/>
            <person name="Deng J."/>
            <person name="Jiang H."/>
            <person name="Liu Y."/>
            <person name="Qu J."/>
            <person name="Song X.-Z."/>
            <person name="Zhang L."/>
            <person name="Thornton R."/>
            <person name="Coyle M."/>
            <person name="Francisco L."/>
            <person name="Jackson L."/>
            <person name="Javaid M."/>
            <person name="Korchina V."/>
            <person name="Kovar C."/>
            <person name="Mata R."/>
            <person name="Mathew T."/>
            <person name="Ngo R."/>
            <person name="Nguyen L."/>
            <person name="Nguyen N."/>
            <person name="Okwuonu G."/>
            <person name="Ongeri F."/>
            <person name="Pham C."/>
            <person name="Simmons D."/>
            <person name="Wilczek-Boney K."/>
            <person name="Hale W."/>
            <person name="Jakkamsetti A."/>
            <person name="Pham P."/>
            <person name="Ruth R."/>
            <person name="San Lucas F."/>
            <person name="Warren J."/>
            <person name="Zhang J."/>
            <person name="Zhao Z."/>
            <person name="Zhou C."/>
            <person name="Zhu D."/>
            <person name="Lee S."/>
            <person name="Bess C."/>
            <person name="Blankenburg K."/>
            <person name="Forbes L."/>
            <person name="Fu Q."/>
            <person name="Gubbala S."/>
            <person name="Hirani K."/>
            <person name="Jayaseelan J.C."/>
            <person name="Lara F."/>
            <person name="Munidasa M."/>
            <person name="Palculict T."/>
            <person name="Patil S."/>
            <person name="Pu L.-L."/>
            <person name="Saada N."/>
            <person name="Tang L."/>
            <person name="Weissenberger G."/>
            <person name="Zhu Y."/>
            <person name="Hemphill L."/>
            <person name="Shang Y."/>
            <person name="Youmans B."/>
            <person name="Ayvaz T."/>
            <person name="Ross M."/>
            <person name="Santibanez J."/>
            <person name="Aqrawi P."/>
            <person name="Gross S."/>
            <person name="Joshi V."/>
            <person name="Fowler G."/>
            <person name="Nazareth L."/>
            <person name="Reid J."/>
            <person name="Worley K."/>
            <person name="Petrosino J."/>
            <person name="Highlander S."/>
            <person name="Gibbs R."/>
        </authorList>
    </citation>
    <scope>NUCLEOTIDE SEQUENCE [LARGE SCALE GENOMIC DNA]</scope>
    <source>
        <strain evidence="2 3">ATCC BAA-1200</strain>
    </source>
</reference>
<sequence length="93" mass="10027">MNQPSNPLLNQQPQSFQQSAPVIGIGEWIVTVIVLNLPLIGLIMACVWGFSSTTNPTKANFCKAMLIFMLIVVVLYFVLIAAFVGGAASMQAQ</sequence>
<evidence type="ECO:0000256" key="1">
    <source>
        <dbReference type="SAM" id="Phobius"/>
    </source>
</evidence>
<evidence type="ECO:0000313" key="2">
    <source>
        <dbReference type="EMBL" id="EGF11890.1"/>
    </source>
</evidence>
<dbReference type="RefSeq" id="WP_007341344.1">
    <property type="nucleotide sequence ID" value="NZ_GL878494.1"/>
</dbReference>
<gene>
    <name evidence="2" type="ORF">HMPREF9123_0331</name>
</gene>
<dbReference type="EMBL" id="AFAY01000006">
    <property type="protein sequence ID" value="EGF11890.1"/>
    <property type="molecule type" value="Genomic_DNA"/>
</dbReference>